<evidence type="ECO:0000313" key="1">
    <source>
        <dbReference type="EMBL" id="CCC41109.1"/>
    </source>
</evidence>
<dbReference type="HOGENOM" id="CLU_2839332_0_0_2"/>
<dbReference type="EMBL" id="FR746099">
    <property type="protein sequence ID" value="CCC41109.1"/>
    <property type="molecule type" value="Genomic_DNA"/>
</dbReference>
<sequence length="65" mass="7460">MIIGQQHEIHHVGHVIVVTFLRITSDPQDTRLDQSENMLIDEMSYPEILSDYTISNGTFRSLSTE</sequence>
<dbReference type="AlphaFoldDB" id="G0LLY9"/>
<dbReference type="KEGG" id="hwc:Hqrw_3335"/>
<accession>G0LLY9</accession>
<gene>
    <name evidence="1" type="ordered locus">Hqrw_3335</name>
</gene>
<evidence type="ECO:0000313" key="2">
    <source>
        <dbReference type="Proteomes" id="UP000007954"/>
    </source>
</evidence>
<name>G0LLY9_HALWC</name>
<dbReference type="Proteomes" id="UP000007954">
    <property type="component" value="Chromosome"/>
</dbReference>
<protein>
    <submittedName>
        <fullName evidence="1">Uncharacterized protein</fullName>
    </submittedName>
</protein>
<reference evidence="1 2" key="1">
    <citation type="journal article" date="2011" name="PLoS ONE">
        <title>Haloquadratum walsbyi: limited diversity in a global pond.</title>
        <authorList>
            <person name="Dyall-Smith M."/>
            <person name="Pfeiffer F."/>
            <person name="Klee K."/>
            <person name="Palm P."/>
            <person name="Gross K."/>
            <person name="Schuster S.C."/>
            <person name="Rampp M."/>
            <person name="Oesterhelt D."/>
        </authorList>
    </citation>
    <scope>NUCLEOTIDE SEQUENCE [LARGE SCALE GENOMIC DNA]</scope>
    <source>
        <strain evidence="2">DSM 16854 / JCM 12705 / C23</strain>
    </source>
</reference>
<organism evidence="1 2">
    <name type="scientific">Haloquadratum walsbyi (strain DSM 16854 / JCM 12705 / C23)</name>
    <dbReference type="NCBI Taxonomy" id="768065"/>
    <lineage>
        <taxon>Archaea</taxon>
        <taxon>Methanobacteriati</taxon>
        <taxon>Methanobacteriota</taxon>
        <taxon>Stenosarchaea group</taxon>
        <taxon>Halobacteria</taxon>
        <taxon>Halobacteriales</taxon>
        <taxon>Haloferacaceae</taxon>
        <taxon>Haloquadratum</taxon>
    </lineage>
</organism>
<proteinExistence type="predicted"/>